<gene>
    <name evidence="1" type="ORF">PXEA_LOCUS2284</name>
</gene>
<proteinExistence type="predicted"/>
<reference evidence="1" key="1">
    <citation type="submission" date="2018-11" db="EMBL/GenBank/DDBJ databases">
        <authorList>
            <consortium name="Pathogen Informatics"/>
        </authorList>
    </citation>
    <scope>NUCLEOTIDE SEQUENCE</scope>
</reference>
<protein>
    <submittedName>
        <fullName evidence="1">Uncharacterized protein</fullName>
    </submittedName>
</protein>
<comment type="caution">
    <text evidence="1">The sequence shown here is derived from an EMBL/GenBank/DDBJ whole genome shotgun (WGS) entry which is preliminary data.</text>
</comment>
<accession>A0A3S5CC40</accession>
<sequence length="85" mass="9435">MEAAKHQNHRLTVCNLEAGSLTALIPVPDFAIFEDLMNMVPMFMLTSMPIQMSGNLPLPRLQAHCSVIPTFKGHIFEQIIALNMG</sequence>
<organism evidence="1 2">
    <name type="scientific">Protopolystoma xenopodis</name>
    <dbReference type="NCBI Taxonomy" id="117903"/>
    <lineage>
        <taxon>Eukaryota</taxon>
        <taxon>Metazoa</taxon>
        <taxon>Spiralia</taxon>
        <taxon>Lophotrochozoa</taxon>
        <taxon>Platyhelminthes</taxon>
        <taxon>Monogenea</taxon>
        <taxon>Polyopisthocotylea</taxon>
        <taxon>Polystomatidea</taxon>
        <taxon>Polystomatidae</taxon>
        <taxon>Protopolystoma</taxon>
    </lineage>
</organism>
<dbReference type="AlphaFoldDB" id="A0A3S5CC40"/>
<dbReference type="EMBL" id="CAAALY010004872">
    <property type="protein sequence ID" value="VEL08844.1"/>
    <property type="molecule type" value="Genomic_DNA"/>
</dbReference>
<name>A0A3S5CC40_9PLAT</name>
<dbReference type="Proteomes" id="UP000784294">
    <property type="component" value="Unassembled WGS sequence"/>
</dbReference>
<evidence type="ECO:0000313" key="1">
    <source>
        <dbReference type="EMBL" id="VEL08844.1"/>
    </source>
</evidence>
<evidence type="ECO:0000313" key="2">
    <source>
        <dbReference type="Proteomes" id="UP000784294"/>
    </source>
</evidence>
<keyword evidence="2" id="KW-1185">Reference proteome</keyword>